<dbReference type="RefSeq" id="XP_040628387.1">
    <property type="nucleotide sequence ID" value="XM_040772886.1"/>
</dbReference>
<reference evidence="1 2" key="1">
    <citation type="journal article" date="2012" name="Science">
        <title>The Paleozoic origin of enzymatic lignin decomposition reconstructed from 31 fungal genomes.</title>
        <authorList>
            <person name="Floudas D."/>
            <person name="Binder M."/>
            <person name="Riley R."/>
            <person name="Barry K."/>
            <person name="Blanchette R.A."/>
            <person name="Henrissat B."/>
            <person name="Martinez A.T."/>
            <person name="Otillar R."/>
            <person name="Spatafora J.W."/>
            <person name="Yadav J.S."/>
            <person name="Aerts A."/>
            <person name="Benoit I."/>
            <person name="Boyd A."/>
            <person name="Carlson A."/>
            <person name="Copeland A."/>
            <person name="Coutinho P.M."/>
            <person name="de Vries R.P."/>
            <person name="Ferreira P."/>
            <person name="Findley K."/>
            <person name="Foster B."/>
            <person name="Gaskell J."/>
            <person name="Glotzer D."/>
            <person name="Gorecki P."/>
            <person name="Heitman J."/>
            <person name="Hesse C."/>
            <person name="Hori C."/>
            <person name="Igarashi K."/>
            <person name="Jurgens J.A."/>
            <person name="Kallen N."/>
            <person name="Kersten P."/>
            <person name="Kohler A."/>
            <person name="Kuees U."/>
            <person name="Kumar T.K.A."/>
            <person name="Kuo A."/>
            <person name="LaButti K."/>
            <person name="Larrondo L.F."/>
            <person name="Lindquist E."/>
            <person name="Ling A."/>
            <person name="Lombard V."/>
            <person name="Lucas S."/>
            <person name="Lundell T."/>
            <person name="Martin R."/>
            <person name="McLaughlin D.J."/>
            <person name="Morgenstern I."/>
            <person name="Morin E."/>
            <person name="Murat C."/>
            <person name="Nagy L.G."/>
            <person name="Nolan M."/>
            <person name="Ohm R.A."/>
            <person name="Patyshakuliyeva A."/>
            <person name="Rokas A."/>
            <person name="Ruiz-Duenas F.J."/>
            <person name="Sabat G."/>
            <person name="Salamov A."/>
            <person name="Samejima M."/>
            <person name="Schmutz J."/>
            <person name="Slot J.C."/>
            <person name="St John F."/>
            <person name="Stenlid J."/>
            <person name="Sun H."/>
            <person name="Sun S."/>
            <person name="Syed K."/>
            <person name="Tsang A."/>
            <person name="Wiebenga A."/>
            <person name="Young D."/>
            <person name="Pisabarro A."/>
            <person name="Eastwood D.C."/>
            <person name="Martin F."/>
            <person name="Cullen D."/>
            <person name="Grigoriev I.V."/>
            <person name="Hibbett D.S."/>
        </authorList>
    </citation>
    <scope>NUCLEOTIDE SEQUENCE [LARGE SCALE GENOMIC DNA]</scope>
    <source>
        <strain evidence="1 2">DJM-731 SS1</strain>
    </source>
</reference>
<dbReference type="AlphaFoldDB" id="M5G012"/>
<gene>
    <name evidence="1" type="ORF">DACRYDRAFT_22613</name>
</gene>
<name>M5G012_DACPD</name>
<proteinExistence type="predicted"/>
<protein>
    <submittedName>
        <fullName evidence="1">Uncharacterized protein</fullName>
    </submittedName>
</protein>
<evidence type="ECO:0000313" key="2">
    <source>
        <dbReference type="Proteomes" id="UP000030653"/>
    </source>
</evidence>
<dbReference type="EMBL" id="JH795864">
    <property type="protein sequence ID" value="EJU01490.1"/>
    <property type="molecule type" value="Genomic_DNA"/>
</dbReference>
<sequence>MMCGLDADCVGCQGGGWGVPNEVGADARRVSCELRRWRTEDWDDNRIIGVGIGDVLMC</sequence>
<organism evidence="1 2">
    <name type="scientific">Dacryopinax primogenitus (strain DJM 731)</name>
    <name type="common">Brown rot fungus</name>
    <dbReference type="NCBI Taxonomy" id="1858805"/>
    <lineage>
        <taxon>Eukaryota</taxon>
        <taxon>Fungi</taxon>
        <taxon>Dikarya</taxon>
        <taxon>Basidiomycota</taxon>
        <taxon>Agaricomycotina</taxon>
        <taxon>Dacrymycetes</taxon>
        <taxon>Dacrymycetales</taxon>
        <taxon>Dacrymycetaceae</taxon>
        <taxon>Dacryopinax</taxon>
    </lineage>
</organism>
<dbReference type="GeneID" id="63687948"/>
<keyword evidence="2" id="KW-1185">Reference proteome</keyword>
<accession>M5G012</accession>
<dbReference type="HOGENOM" id="CLU_2979053_0_0_1"/>
<dbReference type="Proteomes" id="UP000030653">
    <property type="component" value="Unassembled WGS sequence"/>
</dbReference>
<evidence type="ECO:0000313" key="1">
    <source>
        <dbReference type="EMBL" id="EJU01490.1"/>
    </source>
</evidence>